<dbReference type="CDD" id="cd00798">
    <property type="entry name" value="INT_XerDC_C"/>
    <property type="match status" value="1"/>
</dbReference>
<sequence>MRIGRAVDKFLYFLQNEKNCSEHTIKSYSKDLNDFIDYLQDENIRINEIDFFLLRGFIAGCYERKLAKATVERKISTIKSFYKFLTLRKIIEDNTAKPLKFPKKEQKSFNIFNIDDLFNLLEAPDKESAAGLRDALILELLYATGVRISELVGIEISDIDFSGKRLRVMGKGKKERIIPLADIHLKMIKDYSKNKDKIPKNRTVKTPRLFINKFGTALTDRSVRRIVDKYLKISGLPSNFSPHDFRHSFATHMLEGGADLRTIQELLGHSSLSTTQKYTHLNLSELLKIYDKTHPKSK</sequence>
<dbReference type="InterPro" id="IPR002104">
    <property type="entry name" value="Integrase_catalytic"/>
</dbReference>
<keyword evidence="3 9" id="KW-0132">Cell division</keyword>
<evidence type="ECO:0000259" key="11">
    <source>
        <dbReference type="PROSITE" id="PS51900"/>
    </source>
</evidence>
<dbReference type="PROSITE" id="PS51900">
    <property type="entry name" value="CB"/>
    <property type="match status" value="1"/>
</dbReference>
<evidence type="ECO:0000256" key="7">
    <source>
        <dbReference type="ARBA" id="ARBA00023172"/>
    </source>
</evidence>
<dbReference type="Gene3D" id="1.10.443.10">
    <property type="entry name" value="Intergrase catalytic core"/>
    <property type="match status" value="1"/>
</dbReference>
<dbReference type="GO" id="GO:0007059">
    <property type="term" value="P:chromosome segregation"/>
    <property type="evidence" value="ECO:0007669"/>
    <property type="project" value="UniProtKB-UniRule"/>
</dbReference>
<keyword evidence="8 9" id="KW-0131">Cell cycle</keyword>
<feature type="active site" evidence="9">
    <location>
        <position position="171"/>
    </location>
</feature>
<dbReference type="InterPro" id="IPR013762">
    <property type="entry name" value="Integrase-like_cat_sf"/>
</dbReference>
<comment type="similarity">
    <text evidence="9">Belongs to the 'phage' integrase family. XerC subfamily.</text>
</comment>
<dbReference type="SUPFAM" id="SSF56349">
    <property type="entry name" value="DNA breaking-rejoining enzymes"/>
    <property type="match status" value="1"/>
</dbReference>
<dbReference type="GO" id="GO:0009037">
    <property type="term" value="F:tyrosine-based site-specific recombinase activity"/>
    <property type="evidence" value="ECO:0007669"/>
    <property type="project" value="UniProtKB-UniRule"/>
</dbReference>
<dbReference type="InterPro" id="IPR004107">
    <property type="entry name" value="Integrase_SAM-like_N"/>
</dbReference>
<dbReference type="InterPro" id="IPR044068">
    <property type="entry name" value="CB"/>
</dbReference>
<dbReference type="NCBIfam" id="NF040815">
    <property type="entry name" value="recomb_XerA_Arch"/>
    <property type="match status" value="1"/>
</dbReference>
<name>F8E531_FLESM</name>
<dbReference type="InterPro" id="IPR050090">
    <property type="entry name" value="Tyrosine_recombinase_XerCD"/>
</dbReference>
<protein>
    <recommendedName>
        <fullName evidence="9">Tyrosine recombinase XerC</fullName>
    </recommendedName>
</protein>
<comment type="subcellular location">
    <subcellularLocation>
        <location evidence="1 9">Cytoplasm</location>
    </subcellularLocation>
</comment>
<dbReference type="InterPro" id="IPR023009">
    <property type="entry name" value="Tyrosine_recombinase_XerC/XerD"/>
</dbReference>
<dbReference type="GO" id="GO:0003677">
    <property type="term" value="F:DNA binding"/>
    <property type="evidence" value="ECO:0007669"/>
    <property type="project" value="UniProtKB-UniRule"/>
</dbReference>
<evidence type="ECO:0000256" key="4">
    <source>
        <dbReference type="ARBA" id="ARBA00022829"/>
    </source>
</evidence>
<keyword evidence="5 9" id="KW-0229">DNA integration</keyword>
<dbReference type="eggNOG" id="COG4974">
    <property type="taxonomic scope" value="Bacteria"/>
</dbReference>
<organism evidence="12 13">
    <name type="scientific">Flexistipes sinusarabici (strain ATCC 49648 / DSM 4947 / MAS 10)</name>
    <dbReference type="NCBI Taxonomy" id="717231"/>
    <lineage>
        <taxon>Bacteria</taxon>
        <taxon>Pseudomonadati</taxon>
        <taxon>Deferribacterota</taxon>
        <taxon>Deferribacteres</taxon>
        <taxon>Deferribacterales</taxon>
        <taxon>Flexistipitaceae</taxon>
        <taxon>Flexistipes</taxon>
    </lineage>
</organism>
<evidence type="ECO:0000313" key="13">
    <source>
        <dbReference type="Proteomes" id="UP000006621"/>
    </source>
</evidence>
<evidence type="ECO:0000313" key="12">
    <source>
        <dbReference type="EMBL" id="AEI15667.1"/>
    </source>
</evidence>
<feature type="active site" description="O-(3'-phospho-DNA)-tyrosine intermediate" evidence="9">
    <location>
        <position position="278"/>
    </location>
</feature>
<evidence type="ECO:0000259" key="10">
    <source>
        <dbReference type="PROSITE" id="PS51898"/>
    </source>
</evidence>
<dbReference type="PANTHER" id="PTHR30349:SF77">
    <property type="entry name" value="TYROSINE RECOMBINASE XERC"/>
    <property type="match status" value="1"/>
</dbReference>
<dbReference type="HOGENOM" id="CLU_027562_9_0_0"/>
<feature type="active site" evidence="9">
    <location>
        <position position="147"/>
    </location>
</feature>
<dbReference type="OrthoDB" id="9801717at2"/>
<evidence type="ECO:0000256" key="5">
    <source>
        <dbReference type="ARBA" id="ARBA00022908"/>
    </source>
</evidence>
<keyword evidence="7 9" id="KW-0233">DNA recombination</keyword>
<dbReference type="GO" id="GO:0005737">
    <property type="term" value="C:cytoplasm"/>
    <property type="evidence" value="ECO:0007669"/>
    <property type="project" value="UniProtKB-SubCell"/>
</dbReference>
<comment type="subunit">
    <text evidence="9">Forms a cyclic heterotetrameric complex composed of two molecules of XerC and two molecules of XerD.</text>
</comment>
<dbReference type="Gene3D" id="1.10.150.130">
    <property type="match status" value="1"/>
</dbReference>
<dbReference type="Proteomes" id="UP000006621">
    <property type="component" value="Chromosome"/>
</dbReference>
<dbReference type="PANTHER" id="PTHR30349">
    <property type="entry name" value="PHAGE INTEGRASE-RELATED"/>
    <property type="match status" value="1"/>
</dbReference>
<keyword evidence="6 9" id="KW-0238">DNA-binding</keyword>
<feature type="domain" description="Core-binding (CB)" evidence="11">
    <location>
        <begin position="1"/>
        <end position="86"/>
    </location>
</feature>
<evidence type="ECO:0000256" key="9">
    <source>
        <dbReference type="HAMAP-Rule" id="MF_01808"/>
    </source>
</evidence>
<dbReference type="Pfam" id="PF00589">
    <property type="entry name" value="Phage_integrase"/>
    <property type="match status" value="1"/>
</dbReference>
<feature type="active site" evidence="9">
    <location>
        <position position="269"/>
    </location>
</feature>
<feature type="active site" evidence="9">
    <location>
        <position position="243"/>
    </location>
</feature>
<proteinExistence type="inferred from homology"/>
<dbReference type="KEGG" id="fsi:Flexsi_2039"/>
<evidence type="ECO:0000256" key="3">
    <source>
        <dbReference type="ARBA" id="ARBA00022618"/>
    </source>
</evidence>
<reference evidence="13" key="2">
    <citation type="submission" date="2011-06" db="EMBL/GenBank/DDBJ databases">
        <title>The complete genome of Flexistipes sinusarabici DSM 4947.</title>
        <authorList>
            <person name="Lucas S."/>
            <person name="Han J."/>
            <person name="Lapidus A."/>
            <person name="Bruce D."/>
            <person name="Goodwin L."/>
            <person name="Pitluck S."/>
            <person name="Peters L."/>
            <person name="Kyrpides N."/>
            <person name="Mavromatis K."/>
            <person name="Ivanova N."/>
            <person name="Mikhailova N."/>
            <person name="Chertkov O."/>
            <person name="Detter J.C."/>
            <person name="Tapia R."/>
            <person name="Han C."/>
            <person name="Land M."/>
            <person name="Hauser L."/>
            <person name="Markowitz V."/>
            <person name="Cheng J.-F."/>
            <person name="Hugenholtz P."/>
            <person name="Woyke T."/>
            <person name="Wu D."/>
            <person name="Spring S."/>
            <person name="Schroeder M."/>
            <person name="Brambilla E."/>
            <person name="Klenk H.-P."/>
            <person name="Eisen J.A."/>
        </authorList>
    </citation>
    <scope>NUCLEOTIDE SEQUENCE [LARGE SCALE GENOMIC DNA]</scope>
    <source>
        <strain evidence="13">DSM 4947 / MAS 10</strain>
    </source>
</reference>
<dbReference type="AlphaFoldDB" id="F8E531"/>
<dbReference type="STRING" id="717231.Flexsi_2039"/>
<keyword evidence="13" id="KW-1185">Reference proteome</keyword>
<keyword evidence="4 9" id="KW-0159">Chromosome partition</keyword>
<dbReference type="RefSeq" id="WP_013887118.1">
    <property type="nucleotide sequence ID" value="NC_015672.1"/>
</dbReference>
<gene>
    <name evidence="9" type="primary">xerC</name>
    <name evidence="12" type="ordered locus">Flexsi_2039</name>
</gene>
<evidence type="ECO:0000256" key="1">
    <source>
        <dbReference type="ARBA" id="ARBA00004496"/>
    </source>
</evidence>
<dbReference type="EMBL" id="CP002858">
    <property type="protein sequence ID" value="AEI15667.1"/>
    <property type="molecule type" value="Genomic_DNA"/>
</dbReference>
<reference evidence="12 13" key="1">
    <citation type="journal article" date="2011" name="Stand. Genomic Sci.">
        <title>Genome sequence of the moderately thermophilic halophile Flexistipes sinusarabici strain (MAS10).</title>
        <authorList>
            <person name="Lapidus A."/>
            <person name="Chertkov O."/>
            <person name="Nolan M."/>
            <person name="Lucas S."/>
            <person name="Hammon N."/>
            <person name="Deshpande S."/>
            <person name="Cheng J.F."/>
            <person name="Tapia R."/>
            <person name="Han C."/>
            <person name="Goodwin L."/>
            <person name="Pitluck S."/>
            <person name="Liolios K."/>
            <person name="Pagani I."/>
            <person name="Ivanova N."/>
            <person name="Huntemann M."/>
            <person name="Mavromatis K."/>
            <person name="Mikhailova N."/>
            <person name="Pati A."/>
            <person name="Chen A."/>
            <person name="Palaniappan K."/>
            <person name="Land M."/>
            <person name="Hauser L."/>
            <person name="Brambilla E.M."/>
            <person name="Rohde M."/>
            <person name="Abt B."/>
            <person name="Spring S."/>
            <person name="Goker M."/>
            <person name="Bristow J."/>
            <person name="Eisen J.A."/>
            <person name="Markowitz V."/>
            <person name="Hugenholtz P."/>
            <person name="Kyrpides N.C."/>
            <person name="Klenk H.P."/>
            <person name="Woyke T."/>
        </authorList>
    </citation>
    <scope>NUCLEOTIDE SEQUENCE [LARGE SCALE GENOMIC DNA]</scope>
    <source>
        <strain evidence="13">DSM 4947 / MAS 10</strain>
    </source>
</reference>
<dbReference type="GO" id="GO:0006313">
    <property type="term" value="P:DNA transposition"/>
    <property type="evidence" value="ECO:0007669"/>
    <property type="project" value="UniProtKB-UniRule"/>
</dbReference>
<dbReference type="PROSITE" id="PS51898">
    <property type="entry name" value="TYR_RECOMBINASE"/>
    <property type="match status" value="1"/>
</dbReference>
<keyword evidence="2 9" id="KW-0963">Cytoplasm</keyword>
<dbReference type="Pfam" id="PF02899">
    <property type="entry name" value="Phage_int_SAM_1"/>
    <property type="match status" value="1"/>
</dbReference>
<dbReference type="InterPro" id="IPR010998">
    <property type="entry name" value="Integrase_recombinase_N"/>
</dbReference>
<evidence type="ECO:0000256" key="8">
    <source>
        <dbReference type="ARBA" id="ARBA00023306"/>
    </source>
</evidence>
<dbReference type="HAMAP" id="MF_01808">
    <property type="entry name" value="Recomb_XerC_XerD"/>
    <property type="match status" value="1"/>
</dbReference>
<evidence type="ECO:0000256" key="6">
    <source>
        <dbReference type="ARBA" id="ARBA00023125"/>
    </source>
</evidence>
<accession>F8E531</accession>
<feature type="active site" evidence="9">
    <location>
        <position position="246"/>
    </location>
</feature>
<dbReference type="InterPro" id="IPR011010">
    <property type="entry name" value="DNA_brk_join_enz"/>
</dbReference>
<evidence type="ECO:0000256" key="2">
    <source>
        <dbReference type="ARBA" id="ARBA00022490"/>
    </source>
</evidence>
<comment type="function">
    <text evidence="9">Site-specific tyrosine recombinase, which acts by catalyzing the cutting and rejoining of the recombining DNA molecules. The XerC-XerD complex is essential to convert dimers of the bacterial chromosome into monomers to permit their segregation at cell division. It also contributes to the segregational stability of plasmids.</text>
</comment>
<feature type="domain" description="Tyr recombinase" evidence="10">
    <location>
        <begin position="107"/>
        <end position="291"/>
    </location>
</feature>
<dbReference type="GO" id="GO:0051301">
    <property type="term" value="P:cell division"/>
    <property type="evidence" value="ECO:0007669"/>
    <property type="project" value="UniProtKB-KW"/>
</dbReference>